<keyword evidence="4" id="KW-1185">Reference proteome</keyword>
<sequence length="286" mass="30164">MINAARLGRLPIMRVDARGLTFDVRTGGPADGVPVLLLHGFPQHGGEWDDVVPALHAAGLRTYALDQRGYSPGARPAAVEAYRIPELVADAAGVLDALGVKAAHVVGHDWGAIVAWGLAAAYPERVRTLTAVSVPHPAAMAHALATDRRQRARSAYIALFRKQGTAERVLLALDAAALRRMLGGVGDPARVARYADPMREPGALTAALNWYRAMSGADLKAVGPVGVPTTFVWSDRDAAIGRTAAEACAAHVTGDYRLVELPGVTHWIPDEGPAPLAEAVLARVRA</sequence>
<proteinExistence type="predicted"/>
<dbReference type="EMBL" id="LT607411">
    <property type="protein sequence ID" value="SCE86250.1"/>
    <property type="molecule type" value="Genomic_DNA"/>
</dbReference>
<keyword evidence="1" id="KW-0378">Hydrolase</keyword>
<dbReference type="PRINTS" id="PR00412">
    <property type="entry name" value="EPOXHYDRLASE"/>
</dbReference>
<evidence type="ECO:0000313" key="4">
    <source>
        <dbReference type="Proteomes" id="UP000198242"/>
    </source>
</evidence>
<dbReference type="InterPro" id="IPR000073">
    <property type="entry name" value="AB_hydrolase_1"/>
</dbReference>
<dbReference type="GO" id="GO:0016787">
    <property type="term" value="F:hydrolase activity"/>
    <property type="evidence" value="ECO:0007669"/>
    <property type="project" value="UniProtKB-KW"/>
</dbReference>
<evidence type="ECO:0000259" key="2">
    <source>
        <dbReference type="Pfam" id="PF00561"/>
    </source>
</evidence>
<dbReference type="Pfam" id="PF00561">
    <property type="entry name" value="Abhydrolase_1"/>
    <property type="match status" value="1"/>
</dbReference>
<organism evidence="3 4">
    <name type="scientific">Micromonospora viridifaciens</name>
    <dbReference type="NCBI Taxonomy" id="1881"/>
    <lineage>
        <taxon>Bacteria</taxon>
        <taxon>Bacillati</taxon>
        <taxon>Actinomycetota</taxon>
        <taxon>Actinomycetes</taxon>
        <taxon>Micromonosporales</taxon>
        <taxon>Micromonosporaceae</taxon>
        <taxon>Micromonospora</taxon>
    </lineage>
</organism>
<dbReference type="Proteomes" id="UP000198242">
    <property type="component" value="Chromosome I"/>
</dbReference>
<evidence type="ECO:0000313" key="3">
    <source>
        <dbReference type="EMBL" id="SCE86250.1"/>
    </source>
</evidence>
<dbReference type="Gene3D" id="3.40.50.1820">
    <property type="entry name" value="alpha/beta hydrolase"/>
    <property type="match status" value="1"/>
</dbReference>
<name>A0A1C4VQM4_MICVI</name>
<dbReference type="PANTHER" id="PTHR43329">
    <property type="entry name" value="EPOXIDE HYDROLASE"/>
    <property type="match status" value="1"/>
</dbReference>
<dbReference type="InterPro" id="IPR000639">
    <property type="entry name" value="Epox_hydrolase-like"/>
</dbReference>
<gene>
    <name evidence="3" type="ORF">GA0074695_1689</name>
</gene>
<dbReference type="SUPFAM" id="SSF53474">
    <property type="entry name" value="alpha/beta-Hydrolases"/>
    <property type="match status" value="1"/>
</dbReference>
<evidence type="ECO:0000256" key="1">
    <source>
        <dbReference type="ARBA" id="ARBA00022801"/>
    </source>
</evidence>
<feature type="domain" description="AB hydrolase-1" evidence="2">
    <location>
        <begin position="34"/>
        <end position="273"/>
    </location>
</feature>
<dbReference type="InterPro" id="IPR029058">
    <property type="entry name" value="AB_hydrolase_fold"/>
</dbReference>
<reference evidence="4" key="1">
    <citation type="submission" date="2016-06" db="EMBL/GenBank/DDBJ databases">
        <authorList>
            <person name="Varghese N."/>
            <person name="Submissions Spin"/>
        </authorList>
    </citation>
    <scope>NUCLEOTIDE SEQUENCE [LARGE SCALE GENOMIC DNA]</scope>
    <source>
        <strain evidence="4">DSM 43909</strain>
    </source>
</reference>
<dbReference type="AlphaFoldDB" id="A0A1C4VQM4"/>
<accession>A0A1C4VQM4</accession>
<protein>
    <submittedName>
        <fullName evidence="3">Pimeloyl-ACP methyl ester carboxylesterase</fullName>
    </submittedName>
</protein>